<dbReference type="AlphaFoldDB" id="A0A485LUN1"/>
<dbReference type="EMBL" id="CAADRN010000028">
    <property type="protein sequence ID" value="VFU11589.1"/>
    <property type="molecule type" value="Genomic_DNA"/>
</dbReference>
<reference evidence="1" key="1">
    <citation type="submission" date="2019-03" db="EMBL/GenBank/DDBJ databases">
        <authorList>
            <person name="Hao L."/>
        </authorList>
    </citation>
    <scope>NUCLEOTIDE SEQUENCE</scope>
</reference>
<sequence>MKLFTIGFTKKTAREFFTLLKNNQINKVVDVRLNNSSQLAGFAKGKDIEYILEEFCKISYIHATELAPNKEILNDYKNKKINWQQYESLFNKLLVDRNIKNKLDRDFNNNFDGICLLCSEETADNCHRRLVAEYIKRNYPDLGINITHL</sequence>
<evidence type="ECO:0000313" key="1">
    <source>
        <dbReference type="EMBL" id="VFU11589.1"/>
    </source>
</evidence>
<proteinExistence type="predicted"/>
<dbReference type="InterPro" id="IPR007438">
    <property type="entry name" value="DUF488"/>
</dbReference>
<dbReference type="PANTHER" id="PTHR39337">
    <property type="entry name" value="BLR5642 PROTEIN"/>
    <property type="match status" value="1"/>
</dbReference>
<name>A0A485LUN1_9ZZZZ</name>
<gene>
    <name evidence="1" type="ORF">SCFA_1230004</name>
</gene>
<dbReference type="PANTHER" id="PTHR39337:SF1">
    <property type="entry name" value="BLR5642 PROTEIN"/>
    <property type="match status" value="1"/>
</dbReference>
<protein>
    <recommendedName>
        <fullName evidence="2">DUF488 domain-containing protein</fullName>
    </recommendedName>
</protein>
<organism evidence="1">
    <name type="scientific">anaerobic digester metagenome</name>
    <dbReference type="NCBI Taxonomy" id="1263854"/>
    <lineage>
        <taxon>unclassified sequences</taxon>
        <taxon>metagenomes</taxon>
        <taxon>ecological metagenomes</taxon>
    </lineage>
</organism>
<evidence type="ECO:0008006" key="2">
    <source>
        <dbReference type="Google" id="ProtNLM"/>
    </source>
</evidence>
<accession>A0A485LUN1</accession>
<dbReference type="Pfam" id="PF04343">
    <property type="entry name" value="DUF488"/>
    <property type="match status" value="1"/>
</dbReference>